<dbReference type="AlphaFoldDB" id="A0A7R9JJA8"/>
<name>A0A7R9JJA8_TIMCA</name>
<protein>
    <submittedName>
        <fullName evidence="1">(California timema) hypothetical protein</fullName>
    </submittedName>
</protein>
<gene>
    <name evidence="1" type="ORF">TCMB3V08_LOCUS12875</name>
</gene>
<proteinExistence type="predicted"/>
<sequence length="101" mass="11669">MKLRKMYQTAEIHHHLGHSPKQTYTLNQREPMIQKHSINQRYFLPNNLGKQCDDYDNIFLQKFTQMQETTGEQIKVLVDAATKVATAAGTMATVAQKTKEF</sequence>
<dbReference type="EMBL" id="OE199132">
    <property type="protein sequence ID" value="CAD7580342.1"/>
    <property type="molecule type" value="Genomic_DNA"/>
</dbReference>
<organism evidence="1">
    <name type="scientific">Timema californicum</name>
    <name type="common">California timema</name>
    <name type="synonym">Walking stick</name>
    <dbReference type="NCBI Taxonomy" id="61474"/>
    <lineage>
        <taxon>Eukaryota</taxon>
        <taxon>Metazoa</taxon>
        <taxon>Ecdysozoa</taxon>
        <taxon>Arthropoda</taxon>
        <taxon>Hexapoda</taxon>
        <taxon>Insecta</taxon>
        <taxon>Pterygota</taxon>
        <taxon>Neoptera</taxon>
        <taxon>Polyneoptera</taxon>
        <taxon>Phasmatodea</taxon>
        <taxon>Timematodea</taxon>
        <taxon>Timematoidea</taxon>
        <taxon>Timematidae</taxon>
        <taxon>Timema</taxon>
    </lineage>
</organism>
<evidence type="ECO:0000313" key="1">
    <source>
        <dbReference type="EMBL" id="CAD7580342.1"/>
    </source>
</evidence>
<accession>A0A7R9JJA8</accession>
<reference evidence="1" key="1">
    <citation type="submission" date="2020-11" db="EMBL/GenBank/DDBJ databases">
        <authorList>
            <person name="Tran Van P."/>
        </authorList>
    </citation>
    <scope>NUCLEOTIDE SEQUENCE</scope>
</reference>